<comment type="caution">
    <text evidence="1">The sequence shown here is derived from an EMBL/GenBank/DDBJ whole genome shotgun (WGS) entry which is preliminary data.</text>
</comment>
<dbReference type="Proteomes" id="UP000093000">
    <property type="component" value="Unassembled WGS sequence"/>
</dbReference>
<gene>
    <name evidence="1" type="ORF">A0J61_10610</name>
</gene>
<dbReference type="AlphaFoldDB" id="A0A1C7MX37"/>
<feature type="non-terminal residue" evidence="1">
    <location>
        <position position="90"/>
    </location>
</feature>
<evidence type="ECO:0000313" key="1">
    <source>
        <dbReference type="EMBL" id="OBZ81341.1"/>
    </source>
</evidence>
<sequence>MSNVLLKHVLSEKGDKLQLAAAQGSLQYGSINHEVAESANGTFGLRLNPSIVLKIKLNGRKPQPSKCGLAEAIINGIWKLSVLHSTCNTC</sequence>
<proteinExistence type="predicted"/>
<dbReference type="EMBL" id="LUGH01001267">
    <property type="protein sequence ID" value="OBZ81341.1"/>
    <property type="molecule type" value="Genomic_DNA"/>
</dbReference>
<dbReference type="InParanoid" id="A0A1C7MX37"/>
<name>A0A1C7MX37_9FUNG</name>
<organism evidence="1 2">
    <name type="scientific">Choanephora cucurbitarum</name>
    <dbReference type="NCBI Taxonomy" id="101091"/>
    <lineage>
        <taxon>Eukaryota</taxon>
        <taxon>Fungi</taxon>
        <taxon>Fungi incertae sedis</taxon>
        <taxon>Mucoromycota</taxon>
        <taxon>Mucoromycotina</taxon>
        <taxon>Mucoromycetes</taxon>
        <taxon>Mucorales</taxon>
        <taxon>Mucorineae</taxon>
        <taxon>Choanephoraceae</taxon>
        <taxon>Choanephoroideae</taxon>
        <taxon>Choanephora</taxon>
    </lineage>
</organism>
<keyword evidence="2" id="KW-1185">Reference proteome</keyword>
<protein>
    <submittedName>
        <fullName evidence="1">Uncharacterized protein</fullName>
    </submittedName>
</protein>
<reference evidence="1 2" key="1">
    <citation type="submission" date="2016-03" db="EMBL/GenBank/DDBJ databases">
        <title>Choanephora cucurbitarum.</title>
        <authorList>
            <person name="Min B."/>
            <person name="Park H."/>
            <person name="Park J.-H."/>
            <person name="Shin H.-D."/>
            <person name="Choi I.-G."/>
        </authorList>
    </citation>
    <scope>NUCLEOTIDE SEQUENCE [LARGE SCALE GENOMIC DNA]</scope>
    <source>
        <strain evidence="1 2">KUS-F28377</strain>
    </source>
</reference>
<accession>A0A1C7MX37</accession>
<evidence type="ECO:0000313" key="2">
    <source>
        <dbReference type="Proteomes" id="UP000093000"/>
    </source>
</evidence>